<comment type="caution">
    <text evidence="3">The sequence shown here is derived from an EMBL/GenBank/DDBJ whole genome shotgun (WGS) entry which is preliminary data.</text>
</comment>
<feature type="coiled-coil region" evidence="1">
    <location>
        <begin position="89"/>
        <end position="222"/>
    </location>
</feature>
<dbReference type="Proteomes" id="UP001237737">
    <property type="component" value="Unassembled WGS sequence"/>
</dbReference>
<dbReference type="GO" id="GO:0004527">
    <property type="term" value="F:exonuclease activity"/>
    <property type="evidence" value="ECO:0007669"/>
    <property type="project" value="UniProtKB-KW"/>
</dbReference>
<keyword evidence="4" id="KW-1185">Reference proteome</keyword>
<dbReference type="Pfam" id="PF11740">
    <property type="entry name" value="KfrA_N"/>
    <property type="match status" value="1"/>
</dbReference>
<accession>A0ABT9STH1</accession>
<reference evidence="3 4" key="1">
    <citation type="submission" date="2023-07" db="EMBL/GenBank/DDBJ databases">
        <title>Sorghum-associated microbial communities from plants grown in Nebraska, USA.</title>
        <authorList>
            <person name="Schachtman D."/>
        </authorList>
    </citation>
    <scope>NUCLEOTIDE SEQUENCE [LARGE SCALE GENOMIC DNA]</scope>
    <source>
        <strain evidence="3 4">CC60</strain>
    </source>
</reference>
<dbReference type="EMBL" id="JAUSSK010000001">
    <property type="protein sequence ID" value="MDQ0008276.1"/>
    <property type="molecule type" value="Genomic_DNA"/>
</dbReference>
<evidence type="ECO:0000259" key="2">
    <source>
        <dbReference type="Pfam" id="PF11740"/>
    </source>
</evidence>
<evidence type="ECO:0000313" key="4">
    <source>
        <dbReference type="Proteomes" id="UP001237737"/>
    </source>
</evidence>
<keyword evidence="3" id="KW-0378">Hydrolase</keyword>
<proteinExistence type="predicted"/>
<gene>
    <name evidence="3" type="ORF">J2T07_000435</name>
</gene>
<keyword evidence="3" id="KW-0540">Nuclease</keyword>
<feature type="domain" description="KfrA N-terminal DNA-binding" evidence="2">
    <location>
        <begin position="6"/>
        <end position="121"/>
    </location>
</feature>
<sequence length="305" mass="33660">MRKGITQEQVDAAADALVAAGERPTVDRIRTVLGTGSPNTVIRMLDHWRESLAKRMQELISLPDVPDEAGRAFVALWRLAVAHASSLAEASLEQQRQELRAASNSLAEERENLAIELRDARARAQDAEQAREVAELRLIDLQRLADQQTSQLEELTRDRNGWQLRCEQSDQNLLALQNRLASEQQAQTLHVRAVEDRAHAEVDRARAEVKSLEAVLRRRERELADGATRLEAALASARSAEQIAAERGARGKTLEEQLARMDGLPAALLAAQKALVTATKREVALQARLNAHSAKAKEKPAGKKA</sequence>
<evidence type="ECO:0000313" key="3">
    <source>
        <dbReference type="EMBL" id="MDQ0008276.1"/>
    </source>
</evidence>
<protein>
    <submittedName>
        <fullName evidence="3">DNA repair exonuclease SbcCD ATPase subunit</fullName>
    </submittedName>
</protein>
<organism evidence="3 4">
    <name type="scientific">Luteibacter jiangsuensis</name>
    <dbReference type="NCBI Taxonomy" id="637577"/>
    <lineage>
        <taxon>Bacteria</taxon>
        <taxon>Pseudomonadati</taxon>
        <taxon>Pseudomonadota</taxon>
        <taxon>Gammaproteobacteria</taxon>
        <taxon>Lysobacterales</taxon>
        <taxon>Rhodanobacteraceae</taxon>
        <taxon>Luteibacter</taxon>
    </lineage>
</organism>
<keyword evidence="1" id="KW-0175">Coiled coil</keyword>
<dbReference type="RefSeq" id="WP_306846929.1">
    <property type="nucleotide sequence ID" value="NZ_JAUSSK010000001.1"/>
</dbReference>
<dbReference type="InterPro" id="IPR021104">
    <property type="entry name" value="KfrA_DNA-bd_N"/>
</dbReference>
<evidence type="ECO:0000256" key="1">
    <source>
        <dbReference type="SAM" id="Coils"/>
    </source>
</evidence>
<keyword evidence="3" id="KW-0269">Exonuclease</keyword>
<name>A0ABT9STH1_9GAMM</name>